<dbReference type="RefSeq" id="WP_008602654.1">
    <property type="nucleotide sequence ID" value="NZ_JACHGC010000007.1"/>
</dbReference>
<comment type="caution">
    <text evidence="2">The sequence shown here is derived from an EMBL/GenBank/DDBJ whole genome shotgun (WGS) entry which is preliminary data.</text>
</comment>
<proteinExistence type="predicted"/>
<keyword evidence="3" id="KW-1185">Reference proteome</keyword>
<evidence type="ECO:0000313" key="2">
    <source>
        <dbReference type="EMBL" id="EMD82390.1"/>
    </source>
</evidence>
<dbReference type="AlphaFoldDB" id="M2SAK8"/>
<dbReference type="EMBL" id="AMRV01000007">
    <property type="protein sequence ID" value="EMD82390.1"/>
    <property type="molecule type" value="Genomic_DNA"/>
</dbReference>
<sequence length="81" mass="8882">MVRASCIIGIFRCLRIIFNGPLAYGWMTHSNKGPLFNGNRPIDVINAGGPEDLVKVREHLLHLGGGCIDSGMEDEFEPDIS</sequence>
<accession>M2SAK8</accession>
<reference evidence="2 3" key="1">
    <citation type="journal article" date="2013" name="Genome Announc.">
        <title>Draft Genome Sequence of Strain JLT2015T, Belonging to the Family Sphingomonadaceae of the Alphaproteobacteria.</title>
        <authorList>
            <person name="Tang K."/>
            <person name="Liu K."/>
            <person name="Li S."/>
            <person name="Jiao N."/>
        </authorList>
    </citation>
    <scope>NUCLEOTIDE SEQUENCE [LARGE SCALE GENOMIC DNA]</scope>
    <source>
        <strain evidence="2 3">JLT2015</strain>
    </source>
</reference>
<name>M2SAK8_9SPHN</name>
<dbReference type="Proteomes" id="UP000011717">
    <property type="component" value="Unassembled WGS sequence"/>
</dbReference>
<protein>
    <recommendedName>
        <fullName evidence="1">Antitoxin Xre/MbcA/ParS-like toxin-binding domain-containing protein</fullName>
    </recommendedName>
</protein>
<organism evidence="2 3">
    <name type="scientific">Pacificimonas flava</name>
    <dbReference type="NCBI Taxonomy" id="1234595"/>
    <lineage>
        <taxon>Bacteria</taxon>
        <taxon>Pseudomonadati</taxon>
        <taxon>Pseudomonadota</taxon>
        <taxon>Alphaproteobacteria</taxon>
        <taxon>Sphingomonadales</taxon>
        <taxon>Sphingosinicellaceae</taxon>
        <taxon>Pacificimonas</taxon>
    </lineage>
</organism>
<feature type="domain" description="Antitoxin Xre/MbcA/ParS-like toxin-binding" evidence="1">
    <location>
        <begin position="14"/>
        <end position="66"/>
    </location>
</feature>
<evidence type="ECO:0000313" key="3">
    <source>
        <dbReference type="Proteomes" id="UP000011717"/>
    </source>
</evidence>
<gene>
    <name evidence="2" type="ORF">C725_2111</name>
</gene>
<dbReference type="Pfam" id="PF09722">
    <property type="entry name" value="Xre_MbcA_ParS_C"/>
    <property type="match status" value="1"/>
</dbReference>
<dbReference type="InterPro" id="IPR024467">
    <property type="entry name" value="Xre/MbcA/ParS-like_toxin-bd"/>
</dbReference>
<evidence type="ECO:0000259" key="1">
    <source>
        <dbReference type="Pfam" id="PF09722"/>
    </source>
</evidence>